<dbReference type="PANTHER" id="PTHR37540">
    <property type="entry name" value="TRANSCRIPTION FACTOR (ACR-2), PUTATIVE-RELATED-RELATED"/>
    <property type="match status" value="1"/>
</dbReference>
<feature type="compositionally biased region" description="Basic residues" evidence="1">
    <location>
        <begin position="31"/>
        <end position="51"/>
    </location>
</feature>
<dbReference type="RefSeq" id="XP_056054343.1">
    <property type="nucleotide sequence ID" value="XM_056197278.1"/>
</dbReference>
<dbReference type="PANTHER" id="PTHR37540:SF5">
    <property type="entry name" value="TRANSCRIPTION FACTOR DOMAIN-CONTAINING PROTEIN"/>
    <property type="match status" value="1"/>
</dbReference>
<accession>A0A9W8UMN2</accession>
<sequence>MVTRNEGQDNSANEERFQFVSVPAPDQRRDSKCRRQARSHAVKQGLMRKRKSQQDSQQNFHTMRCVSTDTDAFDPFESLAVDSSRLRVLLDDYRGRQAPEPVFSVSKPLAFQSFQAVFREGLVDPTLVNAVMLALVSAVTGSKMDKERLGYQQHAIVGIRKRMDRVEEATSETTIGAILLLAGIEARMGRRGQVQLHMGAVQQLLTICKERGIYLTAGIKRAIFWQDLNASILAGSPRLFSHTTFAELQWTRDTFSPSFYRAPPGFAKRRGVLGDEFIEILEDLHALQCIRNIPGAKRGDPLMMAYINNHTASIQSRLGLLRAEGVVARSCRFAAYICSVMLCCTVWCGLFIPSHISEQLFRELNRTRDEEIWEEDLDLMLWLACIGGAFAPEGGVGDGYVKLLAEMTERIFVISPRSWQGVEYVLEQFIWSESAFLVPVQTLWERVGHT</sequence>
<comment type="caution">
    <text evidence="2">The sequence shown here is derived from an EMBL/GenBank/DDBJ whole genome shotgun (WGS) entry which is preliminary data.</text>
</comment>
<dbReference type="Proteomes" id="UP001144673">
    <property type="component" value="Chromosome 5"/>
</dbReference>
<dbReference type="EMBL" id="JAJHUN010000008">
    <property type="protein sequence ID" value="KAJ4153685.1"/>
    <property type="molecule type" value="Genomic_DNA"/>
</dbReference>
<feature type="region of interest" description="Disordered" evidence="1">
    <location>
        <begin position="1"/>
        <end position="58"/>
    </location>
</feature>
<evidence type="ECO:0000313" key="3">
    <source>
        <dbReference type="Proteomes" id="UP001144673"/>
    </source>
</evidence>
<gene>
    <name evidence="2" type="ORF">LMH87_010163</name>
</gene>
<keyword evidence="3" id="KW-1185">Reference proteome</keyword>
<evidence type="ECO:0000313" key="2">
    <source>
        <dbReference type="EMBL" id="KAJ4153685.1"/>
    </source>
</evidence>
<proteinExistence type="predicted"/>
<reference evidence="2" key="1">
    <citation type="journal article" date="2023" name="Access Microbiol">
        <title>De-novo genome assembly for Akanthomyces muscarius, a biocontrol agent of insect agricultural pests.</title>
        <authorList>
            <person name="Erdos Z."/>
            <person name="Studholme D.J."/>
            <person name="Raymond B."/>
            <person name="Sharma M."/>
        </authorList>
    </citation>
    <scope>NUCLEOTIDE SEQUENCE</scope>
    <source>
        <strain evidence="2">Ve6</strain>
    </source>
</reference>
<evidence type="ECO:0000256" key="1">
    <source>
        <dbReference type="SAM" id="MobiDB-lite"/>
    </source>
</evidence>
<dbReference type="KEGG" id="amus:LMH87_010163"/>
<dbReference type="AlphaFoldDB" id="A0A9W8UMN2"/>
<dbReference type="GeneID" id="80897322"/>
<protein>
    <submittedName>
        <fullName evidence="2">Uncharacterized protein</fullName>
    </submittedName>
</protein>
<organism evidence="2 3">
    <name type="scientific">Akanthomyces muscarius</name>
    <name type="common">Entomopathogenic fungus</name>
    <name type="synonym">Lecanicillium muscarium</name>
    <dbReference type="NCBI Taxonomy" id="2231603"/>
    <lineage>
        <taxon>Eukaryota</taxon>
        <taxon>Fungi</taxon>
        <taxon>Dikarya</taxon>
        <taxon>Ascomycota</taxon>
        <taxon>Pezizomycotina</taxon>
        <taxon>Sordariomycetes</taxon>
        <taxon>Hypocreomycetidae</taxon>
        <taxon>Hypocreales</taxon>
        <taxon>Cordycipitaceae</taxon>
        <taxon>Akanthomyces</taxon>
    </lineage>
</organism>
<name>A0A9W8UMN2_AKAMU</name>